<dbReference type="PANTHER" id="PTHR13789:SF315">
    <property type="entry name" value="FAD-DEPENDENT MONOOXYGENASE MDPD"/>
    <property type="match status" value="1"/>
</dbReference>
<dbReference type="PRINTS" id="PR00420">
    <property type="entry name" value="RNGMNOXGNASE"/>
</dbReference>
<evidence type="ECO:0000256" key="6">
    <source>
        <dbReference type="ARBA" id="ARBA00023033"/>
    </source>
</evidence>
<evidence type="ECO:0000256" key="4">
    <source>
        <dbReference type="ARBA" id="ARBA00022827"/>
    </source>
</evidence>
<accession>A0A0D2BPN1</accession>
<dbReference type="OrthoDB" id="16820at2759"/>
<evidence type="ECO:0000313" key="9">
    <source>
        <dbReference type="Proteomes" id="UP000053328"/>
    </source>
</evidence>
<evidence type="ECO:0000313" key="8">
    <source>
        <dbReference type="EMBL" id="KIW20480.1"/>
    </source>
</evidence>
<comment type="cofactor">
    <cofactor evidence="1">
        <name>FAD</name>
        <dbReference type="ChEBI" id="CHEBI:57692"/>
    </cofactor>
</comment>
<evidence type="ECO:0000256" key="5">
    <source>
        <dbReference type="ARBA" id="ARBA00023002"/>
    </source>
</evidence>
<dbReference type="EMBL" id="KN847492">
    <property type="protein sequence ID" value="KIW20480.1"/>
    <property type="molecule type" value="Genomic_DNA"/>
</dbReference>
<feature type="domain" description="FAD-binding" evidence="7">
    <location>
        <begin position="13"/>
        <end position="343"/>
    </location>
</feature>
<dbReference type="GO" id="GO:0071949">
    <property type="term" value="F:FAD binding"/>
    <property type="evidence" value="ECO:0007669"/>
    <property type="project" value="InterPro"/>
</dbReference>
<dbReference type="SUPFAM" id="SSF54373">
    <property type="entry name" value="FAD-linked reductases, C-terminal domain"/>
    <property type="match status" value="1"/>
</dbReference>
<evidence type="ECO:0000256" key="1">
    <source>
        <dbReference type="ARBA" id="ARBA00001974"/>
    </source>
</evidence>
<dbReference type="InterPro" id="IPR036188">
    <property type="entry name" value="FAD/NAD-bd_sf"/>
</dbReference>
<dbReference type="AlphaFoldDB" id="A0A0D2BPN1"/>
<dbReference type="Gene3D" id="3.50.50.60">
    <property type="entry name" value="FAD/NAD(P)-binding domain"/>
    <property type="match status" value="1"/>
</dbReference>
<keyword evidence="6" id="KW-0503">Monooxygenase</keyword>
<gene>
    <name evidence="8" type="ORF">PV08_01055</name>
</gene>
<dbReference type="VEuPathDB" id="FungiDB:PV08_01055"/>
<dbReference type="InterPro" id="IPR002938">
    <property type="entry name" value="FAD-bd"/>
</dbReference>
<keyword evidence="3" id="KW-0285">Flavoprotein</keyword>
<dbReference type="PANTHER" id="PTHR13789">
    <property type="entry name" value="MONOOXYGENASE"/>
    <property type="match status" value="1"/>
</dbReference>
<dbReference type="HOGENOM" id="CLU_009665_19_1_1"/>
<dbReference type="STRING" id="91928.A0A0D2BPN1"/>
<dbReference type="GO" id="GO:0004497">
    <property type="term" value="F:monooxygenase activity"/>
    <property type="evidence" value="ECO:0007669"/>
    <property type="project" value="UniProtKB-KW"/>
</dbReference>
<evidence type="ECO:0000256" key="3">
    <source>
        <dbReference type="ARBA" id="ARBA00022630"/>
    </source>
</evidence>
<evidence type="ECO:0000259" key="7">
    <source>
        <dbReference type="Pfam" id="PF01494"/>
    </source>
</evidence>
<keyword evidence="5" id="KW-0560">Oxidoreductase</keyword>
<dbReference type="GeneID" id="27328138"/>
<reference evidence="8 9" key="1">
    <citation type="submission" date="2015-01" db="EMBL/GenBank/DDBJ databases">
        <title>The Genome Sequence of Exophiala spinifera CBS89968.</title>
        <authorList>
            <consortium name="The Broad Institute Genomics Platform"/>
            <person name="Cuomo C."/>
            <person name="de Hoog S."/>
            <person name="Gorbushina A."/>
            <person name="Stielow B."/>
            <person name="Teixiera M."/>
            <person name="Abouelleil A."/>
            <person name="Chapman S.B."/>
            <person name="Priest M."/>
            <person name="Young S.K."/>
            <person name="Wortman J."/>
            <person name="Nusbaum C."/>
            <person name="Birren B."/>
        </authorList>
    </citation>
    <scope>NUCLEOTIDE SEQUENCE [LARGE SCALE GENOMIC DNA]</scope>
    <source>
        <strain evidence="8 9">CBS 89968</strain>
    </source>
</reference>
<keyword evidence="4" id="KW-0274">FAD</keyword>
<proteinExistence type="inferred from homology"/>
<comment type="similarity">
    <text evidence="2">Belongs to the paxM FAD-dependent monooxygenase family.</text>
</comment>
<protein>
    <recommendedName>
        <fullName evidence="7">FAD-binding domain-containing protein</fullName>
    </recommendedName>
</protein>
<evidence type="ECO:0000256" key="2">
    <source>
        <dbReference type="ARBA" id="ARBA00007992"/>
    </source>
</evidence>
<sequence>MAHPRGCDPSVIDVLIVGAGIGGLFTAIELHRHGHNVRVIESRDGVDPVGDFVGIGVSATRQFAKWPGVQERYQEIRYKPSMAWYTFSGEHLAGPMKALDVPGIPVPVHRPKLQQMLYDHAKFLGIDVAFGKHVEKYIDRSSTSKAGVLTTTNEVIEADLVVAADGVGSKSWQLMQEGQSKTRSSGFAVYRVAFPTELAHQNSIVSKHFPVPQDGWDDVRGWLGPDTHLITATSPDIMTWLYTHKDSDTSTESWSRRISSDTVLQDLSQSGLDWHPAVIELIKQTPPETIVDWRLLWRDPRDVWVSESGRVIQIGDAAHSFIPTSGNGGTQACEDGMSLAACLSLGGRINVALATRVHNMLRADRISCCQRSGFRNRDTLHNADFGELKKHPERLGEMTGRWITQHDAEQYVYDNWEECVNCLVTGRKFVNTNIPPGYTPKPWSIDDVMHGETRDDEGEWT</sequence>
<name>A0A0D2BPN1_9EURO</name>
<dbReference type="SUPFAM" id="SSF51905">
    <property type="entry name" value="FAD/NAD(P)-binding domain"/>
    <property type="match status" value="1"/>
</dbReference>
<dbReference type="InterPro" id="IPR050493">
    <property type="entry name" value="FAD-dep_Monooxygenase_BioMet"/>
</dbReference>
<keyword evidence="9" id="KW-1185">Reference proteome</keyword>
<organism evidence="8 9">
    <name type="scientific">Exophiala spinifera</name>
    <dbReference type="NCBI Taxonomy" id="91928"/>
    <lineage>
        <taxon>Eukaryota</taxon>
        <taxon>Fungi</taxon>
        <taxon>Dikarya</taxon>
        <taxon>Ascomycota</taxon>
        <taxon>Pezizomycotina</taxon>
        <taxon>Eurotiomycetes</taxon>
        <taxon>Chaetothyriomycetidae</taxon>
        <taxon>Chaetothyriales</taxon>
        <taxon>Herpotrichiellaceae</taxon>
        <taxon>Exophiala</taxon>
    </lineage>
</organism>
<dbReference type="RefSeq" id="XP_016240696.1">
    <property type="nucleotide sequence ID" value="XM_016375420.1"/>
</dbReference>
<dbReference type="Proteomes" id="UP000053328">
    <property type="component" value="Unassembled WGS sequence"/>
</dbReference>
<dbReference type="Pfam" id="PF01494">
    <property type="entry name" value="FAD_binding_3"/>
    <property type="match status" value="1"/>
</dbReference>